<keyword evidence="1" id="KW-1133">Transmembrane helix</keyword>
<name>A0A089ZVE8_METFO</name>
<protein>
    <recommendedName>
        <fullName evidence="6">DZANK-type domain-containing protein</fullName>
    </recommendedName>
</protein>
<reference evidence="2" key="1">
    <citation type="submission" date="2013-12" db="EMBL/GenBank/DDBJ databases">
        <title>The complete genome sequence of Methanobacterium sp. BRM9.</title>
        <authorList>
            <consortium name="Pastoral Greenhouse Gas Research Consortium"/>
            <person name="Kelly W.J."/>
            <person name="Leahy S.C."/>
            <person name="Perry R."/>
            <person name="Li D."/>
            <person name="Altermann E."/>
            <person name="Lambie S.C."/>
            <person name="Attwood G.T."/>
        </authorList>
    </citation>
    <scope>NUCLEOTIDE SEQUENCE [LARGE SCALE GENOMIC DNA]</scope>
    <source>
        <strain evidence="2">BRM9</strain>
    </source>
</reference>
<dbReference type="EMBL" id="CP006933">
    <property type="protein sequence ID" value="AIS32309.1"/>
    <property type="molecule type" value="Genomic_DNA"/>
</dbReference>
<keyword evidence="5" id="KW-1185">Reference proteome</keyword>
<gene>
    <name evidence="2" type="ORF">BRM9_1495</name>
    <name evidence="3" type="ORF">MB9_0809</name>
</gene>
<dbReference type="RefSeq" id="WP_048085314.1">
    <property type="nucleotide sequence ID" value="NZ_CP006933.1"/>
</dbReference>
<dbReference type="AlphaFoldDB" id="A0A089ZVE8"/>
<proteinExistence type="predicted"/>
<dbReference type="Proteomes" id="UP000029661">
    <property type="component" value="Chromosome"/>
</dbReference>
<dbReference type="PATRIC" id="fig|2162.10.peg.842"/>
<keyword evidence="1" id="KW-0812">Transmembrane</keyword>
<reference evidence="3" key="2">
    <citation type="submission" date="2014-09" db="EMBL/GenBank/DDBJ databases">
        <authorList>
            <person name="Bishop-Lilly K.A."/>
            <person name="Broomall S.M."/>
            <person name="Chain P.S."/>
            <person name="Chertkov O."/>
            <person name="Coyne S.R."/>
            <person name="Daligault H.E."/>
            <person name="Davenport K.W."/>
            <person name="Erkkila T."/>
            <person name="Frey K.G."/>
            <person name="Gibbons H.S."/>
            <person name="Gu W."/>
            <person name="Jaissle J."/>
            <person name="Johnson S.L."/>
            <person name="Koroleva G.I."/>
            <person name="Ladner J.T."/>
            <person name="Lo C.-C."/>
            <person name="Minogue T.D."/>
            <person name="Munk C."/>
            <person name="Palacios G.F."/>
            <person name="Redden C.L."/>
            <person name="Rosenzweig C.N."/>
            <person name="Scholz M.B."/>
            <person name="Teshima H."/>
            <person name="Xu Y."/>
        </authorList>
    </citation>
    <scope>NUCLEOTIDE SEQUENCE</scope>
    <source>
        <strain evidence="3">Mb9</strain>
    </source>
</reference>
<keyword evidence="1" id="KW-0472">Membrane</keyword>
<evidence type="ECO:0000313" key="4">
    <source>
        <dbReference type="Proteomes" id="UP000029661"/>
    </source>
</evidence>
<dbReference type="Proteomes" id="UP000062768">
    <property type="component" value="Chromosome I"/>
</dbReference>
<feature type="transmembrane region" description="Helical" evidence="1">
    <location>
        <begin position="90"/>
        <end position="109"/>
    </location>
</feature>
<evidence type="ECO:0000256" key="1">
    <source>
        <dbReference type="SAM" id="Phobius"/>
    </source>
</evidence>
<evidence type="ECO:0000313" key="3">
    <source>
        <dbReference type="EMBL" id="CEL24452.1"/>
    </source>
</evidence>
<evidence type="ECO:0000313" key="5">
    <source>
        <dbReference type="Proteomes" id="UP000062768"/>
    </source>
</evidence>
<organism evidence="2 4">
    <name type="scientific">Methanobacterium formicicum</name>
    <dbReference type="NCBI Taxonomy" id="2162"/>
    <lineage>
        <taxon>Archaea</taxon>
        <taxon>Methanobacteriati</taxon>
        <taxon>Methanobacteriota</taxon>
        <taxon>Methanomada group</taxon>
        <taxon>Methanobacteria</taxon>
        <taxon>Methanobacteriales</taxon>
        <taxon>Methanobacteriaceae</taxon>
        <taxon>Methanobacterium</taxon>
    </lineage>
</organism>
<sequence length="110" mass="12452">MKYLVCENCGGYYTLEEDEPLNDFELCHCGGKLYLMEEETLLELQYPNITCQYCGNENTINSAFCSECGQILTSAKDIYRTSPREKLKPVDIFAGVTFILVSIVLLGLFI</sequence>
<dbReference type="KEGG" id="mfc:BRM9_1495"/>
<accession>A0A089ZVE8</accession>
<dbReference type="EMBL" id="LN734822">
    <property type="protein sequence ID" value="CEL24452.1"/>
    <property type="molecule type" value="Genomic_DNA"/>
</dbReference>
<evidence type="ECO:0000313" key="2">
    <source>
        <dbReference type="EMBL" id="AIS32309.1"/>
    </source>
</evidence>
<dbReference type="GeneID" id="26739063"/>
<dbReference type="OrthoDB" id="70331at2157"/>
<evidence type="ECO:0008006" key="6">
    <source>
        <dbReference type="Google" id="ProtNLM"/>
    </source>
</evidence>